<proteinExistence type="predicted"/>
<dbReference type="EMBL" id="OX451735">
    <property type="protein sequence ID" value="CAI8591748.1"/>
    <property type="molecule type" value="Genomic_DNA"/>
</dbReference>
<accession>A0AAV0Z419</accession>
<gene>
    <name evidence="1" type="ORF">VFH_I005600</name>
</gene>
<dbReference type="Proteomes" id="UP001157006">
    <property type="component" value="Chromosome 1S"/>
</dbReference>
<keyword evidence="2" id="KW-1185">Reference proteome</keyword>
<dbReference type="AlphaFoldDB" id="A0AAV0Z419"/>
<name>A0AAV0Z419_VICFA</name>
<evidence type="ECO:0000313" key="2">
    <source>
        <dbReference type="Proteomes" id="UP001157006"/>
    </source>
</evidence>
<reference evidence="1 2" key="1">
    <citation type="submission" date="2023-01" db="EMBL/GenBank/DDBJ databases">
        <authorList>
            <person name="Kreplak J."/>
        </authorList>
    </citation>
    <scope>NUCLEOTIDE SEQUENCE [LARGE SCALE GENOMIC DNA]</scope>
</reference>
<protein>
    <submittedName>
        <fullName evidence="1">Uncharacterized protein</fullName>
    </submittedName>
</protein>
<organism evidence="1 2">
    <name type="scientific">Vicia faba</name>
    <name type="common">Broad bean</name>
    <name type="synonym">Faba vulgaris</name>
    <dbReference type="NCBI Taxonomy" id="3906"/>
    <lineage>
        <taxon>Eukaryota</taxon>
        <taxon>Viridiplantae</taxon>
        <taxon>Streptophyta</taxon>
        <taxon>Embryophyta</taxon>
        <taxon>Tracheophyta</taxon>
        <taxon>Spermatophyta</taxon>
        <taxon>Magnoliopsida</taxon>
        <taxon>eudicotyledons</taxon>
        <taxon>Gunneridae</taxon>
        <taxon>Pentapetalae</taxon>
        <taxon>rosids</taxon>
        <taxon>fabids</taxon>
        <taxon>Fabales</taxon>
        <taxon>Fabaceae</taxon>
        <taxon>Papilionoideae</taxon>
        <taxon>50 kb inversion clade</taxon>
        <taxon>NPAAA clade</taxon>
        <taxon>Hologalegina</taxon>
        <taxon>IRL clade</taxon>
        <taxon>Fabeae</taxon>
        <taxon>Vicia</taxon>
    </lineage>
</organism>
<evidence type="ECO:0000313" key="1">
    <source>
        <dbReference type="EMBL" id="CAI8591748.1"/>
    </source>
</evidence>
<sequence length="235" mass="27699">METRLKEEEVLAVRIKYGFDFCQVVEFIGSGRKKAEEANKRKTWMLLEEVIKWGGDQVVCFGDFNDIIVEHEKVEGVSRTSSRLSWGRQTLDLCHLIDLGFTQRFDPIKVSHLPRHGYDHVAIRVILEADSEEPVKRRKHIFRFEEVWLKDSICEGLIEQLWNGVRLQGHHHFQAMHVLDEHFKEYKIGSVTKELTRLEALLKEDSRWYESLEEIKTHKALKAQSNKLMKMKEII</sequence>